<feature type="transmembrane region" description="Helical" evidence="1">
    <location>
        <begin position="104"/>
        <end position="123"/>
    </location>
</feature>
<proteinExistence type="predicted"/>
<feature type="transmembrane region" description="Helical" evidence="1">
    <location>
        <begin position="6"/>
        <end position="28"/>
    </location>
</feature>
<dbReference type="EMBL" id="BK067787">
    <property type="protein sequence ID" value="DBA51956.1"/>
    <property type="molecule type" value="Genomic_DNA"/>
</dbReference>
<keyword evidence="1" id="KW-0472">Membrane</keyword>
<evidence type="ECO:0000256" key="1">
    <source>
        <dbReference type="SAM" id="Phobius"/>
    </source>
</evidence>
<sequence length="126" mass="13972">MADISLLEFIVYGLVCYTGIIMLIISAFRESPSTVSQSMVRVIWLIPSIICAFLLASAGQTITLYDIVIETDDGTAGSHAGLTVTGHEHHSITLLAPVWVTLHFLFFIVMLLYVIINVLMLFIKRD</sequence>
<organism evidence="2">
    <name type="scientific">Nitrosopumilaceae spindle-shaped virus</name>
    <dbReference type="NCBI Taxonomy" id="3065433"/>
    <lineage>
        <taxon>Viruses</taxon>
    </lineage>
</organism>
<evidence type="ECO:0000313" key="2">
    <source>
        <dbReference type="EMBL" id="DBA51956.1"/>
    </source>
</evidence>
<reference evidence="2" key="2">
    <citation type="submission" date="2024-03" db="EMBL/GenBank/DDBJ databases">
        <authorList>
            <person name="Ni Y."/>
            <person name="Xu T."/>
            <person name="Yan S."/>
            <person name="Chen L."/>
            <person name="Wang Y."/>
        </authorList>
    </citation>
    <scope>NUCLEOTIDE SEQUENCE</scope>
    <source>
        <strain evidence="2">NBD1</strain>
    </source>
</reference>
<accession>A0AAT9J7D1</accession>
<feature type="transmembrane region" description="Helical" evidence="1">
    <location>
        <begin position="40"/>
        <end position="58"/>
    </location>
</feature>
<reference evidence="2" key="1">
    <citation type="journal article" date="2024" name="Environ. Microbiol. Rep.">
        <title>Hiding in plain sight: The discovery of complete genomes of 11 hypothetical spindle-shaped viruses that putatively infect mesophilic ammonia-oxidizing archaea.</title>
        <authorList>
            <person name="Ni Y."/>
            <person name="Xu T."/>
            <person name="Yan S."/>
            <person name="Chen L."/>
            <person name="Wang Y."/>
        </authorList>
    </citation>
    <scope>NUCLEOTIDE SEQUENCE</scope>
    <source>
        <strain evidence="2">NBD1</strain>
    </source>
</reference>
<name>A0AAT9J7D1_9VIRU</name>
<keyword evidence="1" id="KW-0812">Transmembrane</keyword>
<protein>
    <submittedName>
        <fullName evidence="2">ORF40</fullName>
    </submittedName>
</protein>
<keyword evidence="1" id="KW-1133">Transmembrane helix</keyword>